<dbReference type="Proteomes" id="UP001141552">
    <property type="component" value="Unassembled WGS sequence"/>
</dbReference>
<dbReference type="PANTHER" id="PTHR34064">
    <property type="entry name" value="OS04G0672300 PROTEIN"/>
    <property type="match status" value="1"/>
</dbReference>
<name>A0A9Q0FW95_9ROSI</name>
<gene>
    <name evidence="3" type="ORF">Tsubulata_033583</name>
</gene>
<dbReference type="AlphaFoldDB" id="A0A9Q0FW95"/>
<keyword evidence="2" id="KW-0812">Transmembrane</keyword>
<evidence type="ECO:0000256" key="1">
    <source>
        <dbReference type="SAM" id="MobiDB-lite"/>
    </source>
</evidence>
<keyword evidence="2" id="KW-0472">Membrane</keyword>
<keyword evidence="4" id="KW-1185">Reference proteome</keyword>
<dbReference type="OrthoDB" id="683938at2759"/>
<reference evidence="3" key="1">
    <citation type="submission" date="2022-02" db="EMBL/GenBank/DDBJ databases">
        <authorList>
            <person name="Henning P.M."/>
            <person name="McCubbin A.G."/>
            <person name="Shore J.S."/>
        </authorList>
    </citation>
    <scope>NUCLEOTIDE SEQUENCE</scope>
    <source>
        <strain evidence="3">F60SS</strain>
        <tissue evidence="3">Leaves</tissue>
    </source>
</reference>
<accession>A0A9Q0FW95</accession>
<evidence type="ECO:0000256" key="2">
    <source>
        <dbReference type="SAM" id="Phobius"/>
    </source>
</evidence>
<evidence type="ECO:0000313" key="4">
    <source>
        <dbReference type="Proteomes" id="UP001141552"/>
    </source>
</evidence>
<evidence type="ECO:0000313" key="3">
    <source>
        <dbReference type="EMBL" id="KAJ4838733.1"/>
    </source>
</evidence>
<feature type="transmembrane region" description="Helical" evidence="2">
    <location>
        <begin position="170"/>
        <end position="190"/>
    </location>
</feature>
<dbReference type="EMBL" id="JAKUCV010003492">
    <property type="protein sequence ID" value="KAJ4838733.1"/>
    <property type="molecule type" value="Genomic_DNA"/>
</dbReference>
<protein>
    <submittedName>
        <fullName evidence="3">Uncharacterized protein</fullName>
    </submittedName>
</protein>
<reference evidence="3" key="2">
    <citation type="journal article" date="2023" name="Plants (Basel)">
        <title>Annotation of the Turnera subulata (Passifloraceae) Draft Genome Reveals the S-Locus Evolved after the Divergence of Turneroideae from Passifloroideae in a Stepwise Manner.</title>
        <authorList>
            <person name="Henning P.M."/>
            <person name="Roalson E.H."/>
            <person name="Mir W."/>
            <person name="McCubbin A.G."/>
            <person name="Shore J.S."/>
        </authorList>
    </citation>
    <scope>NUCLEOTIDE SEQUENCE</scope>
    <source>
        <strain evidence="3">F60SS</strain>
    </source>
</reference>
<feature type="region of interest" description="Disordered" evidence="1">
    <location>
        <begin position="57"/>
        <end position="112"/>
    </location>
</feature>
<sequence>MADNPKLHLDSSLGAGELLAEEDMGSQKISLLEHLNRFQCTKEKSDNFVIDMESFTNGPNKDVNANARITRSLSRKGSQRLGEKKINSNASTNDRDSIVATSPPRGPGTPEKTAMVTAGTTDHSSNPQVHHQITITTGNINPTTEGKCALRRNSFMKRSSPSWGLDPKRVLFFFATLSSMGTMLLIYFTLSIGKLNLGDDA</sequence>
<comment type="caution">
    <text evidence="3">The sequence shown here is derived from an EMBL/GenBank/DDBJ whole genome shotgun (WGS) entry which is preliminary data.</text>
</comment>
<dbReference type="PANTHER" id="PTHR34064:SF4">
    <property type="entry name" value="PROTEIN, PUTATIVE-RELATED"/>
    <property type="match status" value="1"/>
</dbReference>
<proteinExistence type="predicted"/>
<organism evidence="3 4">
    <name type="scientific">Turnera subulata</name>
    <dbReference type="NCBI Taxonomy" id="218843"/>
    <lineage>
        <taxon>Eukaryota</taxon>
        <taxon>Viridiplantae</taxon>
        <taxon>Streptophyta</taxon>
        <taxon>Embryophyta</taxon>
        <taxon>Tracheophyta</taxon>
        <taxon>Spermatophyta</taxon>
        <taxon>Magnoliopsida</taxon>
        <taxon>eudicotyledons</taxon>
        <taxon>Gunneridae</taxon>
        <taxon>Pentapetalae</taxon>
        <taxon>rosids</taxon>
        <taxon>fabids</taxon>
        <taxon>Malpighiales</taxon>
        <taxon>Passifloraceae</taxon>
        <taxon>Turnera</taxon>
    </lineage>
</organism>
<keyword evidence="2" id="KW-1133">Transmembrane helix</keyword>